<dbReference type="EMBL" id="MUHA01000025">
    <property type="protein sequence ID" value="OXA97457.1"/>
    <property type="molecule type" value="Genomic_DNA"/>
</dbReference>
<dbReference type="CDD" id="cd00761">
    <property type="entry name" value="Glyco_tranf_GTA_type"/>
    <property type="match status" value="1"/>
</dbReference>
<evidence type="ECO:0000313" key="2">
    <source>
        <dbReference type="EMBL" id="OXA97457.1"/>
    </source>
</evidence>
<comment type="caution">
    <text evidence="2">The sequence shown here is derived from an EMBL/GenBank/DDBJ whole genome shotgun (WGS) entry which is preliminary data.</text>
</comment>
<organism evidence="2 3">
    <name type="scientific">Flavobacterium oncorhynchi</name>
    <dbReference type="NCBI Taxonomy" id="728056"/>
    <lineage>
        <taxon>Bacteria</taxon>
        <taxon>Pseudomonadati</taxon>
        <taxon>Bacteroidota</taxon>
        <taxon>Flavobacteriia</taxon>
        <taxon>Flavobacteriales</taxon>
        <taxon>Flavobacteriaceae</taxon>
        <taxon>Flavobacterium</taxon>
    </lineage>
</organism>
<gene>
    <name evidence="2" type="ORF">B0A75_15965</name>
</gene>
<dbReference type="PANTHER" id="PTHR43685:SF2">
    <property type="entry name" value="GLYCOSYLTRANSFERASE 2-LIKE DOMAIN-CONTAINING PROTEIN"/>
    <property type="match status" value="1"/>
</dbReference>
<keyword evidence="3" id="KW-1185">Reference proteome</keyword>
<dbReference type="SUPFAM" id="SSF53448">
    <property type="entry name" value="Nucleotide-diphospho-sugar transferases"/>
    <property type="match status" value="1"/>
</dbReference>
<proteinExistence type="predicted"/>
<sequence length="271" mass="31724">MSVLLEESFVSVIIPTYNNYQTIIFALKSVFEQSFKNFEIIIINDGSTDDTDLRIRQYIDTITDEDKQKIVYLIKENSGPSDSRNLGIRKAKGNFIAFLDADDCWSKDKLRLQLTYFENFPNAILVAGAFDNKKFNDVVEYKVILFRMLLFKNFFSTPTIMVRSNFLQGIKFNSNQRYSEDYRLWLEISLKGDCIFINEILARNQNNKNSFGDSGLSANLWQMTKGEMSNYIYFCKKKKISLLTFMAVSSYSFVKYIRRVLLTYFKKIDFC</sequence>
<feature type="domain" description="Glycosyltransferase 2-like" evidence="1">
    <location>
        <begin position="11"/>
        <end position="167"/>
    </location>
</feature>
<dbReference type="PANTHER" id="PTHR43685">
    <property type="entry name" value="GLYCOSYLTRANSFERASE"/>
    <property type="match status" value="1"/>
</dbReference>
<name>A0A226HT46_9FLAO</name>
<reference evidence="2 3" key="1">
    <citation type="submission" date="2016-11" db="EMBL/GenBank/DDBJ databases">
        <title>Whole genomes of Flavobacteriaceae.</title>
        <authorList>
            <person name="Stine C."/>
            <person name="Li C."/>
            <person name="Tadesse D."/>
        </authorList>
    </citation>
    <scope>NUCLEOTIDE SEQUENCE [LARGE SCALE GENOMIC DNA]</scope>
    <source>
        <strain evidence="2 3">CCUG 59446</strain>
    </source>
</reference>
<evidence type="ECO:0000313" key="3">
    <source>
        <dbReference type="Proteomes" id="UP000198336"/>
    </source>
</evidence>
<dbReference type="InterPro" id="IPR050834">
    <property type="entry name" value="Glycosyltransf_2"/>
</dbReference>
<dbReference type="InterPro" id="IPR029044">
    <property type="entry name" value="Nucleotide-diphossugar_trans"/>
</dbReference>
<accession>A0A226HT46</accession>
<dbReference type="RefSeq" id="WP_089055294.1">
    <property type="nucleotide sequence ID" value="NZ_MUHA01000025.1"/>
</dbReference>
<protein>
    <recommendedName>
        <fullName evidence="1">Glycosyltransferase 2-like domain-containing protein</fullName>
    </recommendedName>
</protein>
<dbReference type="Pfam" id="PF00535">
    <property type="entry name" value="Glycos_transf_2"/>
    <property type="match status" value="1"/>
</dbReference>
<dbReference type="InterPro" id="IPR001173">
    <property type="entry name" value="Glyco_trans_2-like"/>
</dbReference>
<dbReference type="Gene3D" id="3.90.550.10">
    <property type="entry name" value="Spore Coat Polysaccharide Biosynthesis Protein SpsA, Chain A"/>
    <property type="match status" value="1"/>
</dbReference>
<dbReference type="Proteomes" id="UP000198336">
    <property type="component" value="Unassembled WGS sequence"/>
</dbReference>
<dbReference type="AlphaFoldDB" id="A0A226HT46"/>
<evidence type="ECO:0000259" key="1">
    <source>
        <dbReference type="Pfam" id="PF00535"/>
    </source>
</evidence>